<dbReference type="RefSeq" id="WP_079411312.1">
    <property type="nucleotide sequence ID" value="NZ_MBTG01000008.1"/>
</dbReference>
<keyword evidence="3" id="KW-0813">Transport</keyword>
<feature type="transmembrane region" description="Helical" evidence="8">
    <location>
        <begin position="38"/>
        <end position="59"/>
    </location>
</feature>
<evidence type="ECO:0000256" key="6">
    <source>
        <dbReference type="ARBA" id="ARBA00022989"/>
    </source>
</evidence>
<accession>A0A1V4HMP5</accession>
<comment type="subcellular location">
    <subcellularLocation>
        <location evidence="1">Membrane</location>
        <topology evidence="1">Multi-pass membrane protein</topology>
    </subcellularLocation>
</comment>
<feature type="transmembrane region" description="Helical" evidence="8">
    <location>
        <begin position="119"/>
        <end position="139"/>
    </location>
</feature>
<comment type="caution">
    <text evidence="9">The sequence shown here is derived from an EMBL/GenBank/DDBJ whole genome shotgun (WGS) entry which is preliminary data.</text>
</comment>
<evidence type="ECO:0000313" key="10">
    <source>
        <dbReference type="Proteomes" id="UP000190626"/>
    </source>
</evidence>
<evidence type="ECO:0000256" key="3">
    <source>
        <dbReference type="ARBA" id="ARBA00022448"/>
    </source>
</evidence>
<dbReference type="Pfam" id="PF03845">
    <property type="entry name" value="Spore_permease"/>
    <property type="match status" value="1"/>
</dbReference>
<evidence type="ECO:0000256" key="5">
    <source>
        <dbReference type="ARBA" id="ARBA00022692"/>
    </source>
</evidence>
<dbReference type="STRING" id="1469647.BC351_21695"/>
<proteinExistence type="inferred from homology"/>
<dbReference type="NCBIfam" id="TIGR00912">
    <property type="entry name" value="2A0309"/>
    <property type="match status" value="1"/>
</dbReference>
<keyword evidence="5 8" id="KW-0812">Transmembrane</keyword>
<gene>
    <name evidence="9" type="ORF">BC351_21695</name>
</gene>
<feature type="transmembrane region" description="Helical" evidence="8">
    <location>
        <begin position="216"/>
        <end position="239"/>
    </location>
</feature>
<feature type="transmembrane region" description="Helical" evidence="8">
    <location>
        <begin position="146"/>
        <end position="162"/>
    </location>
</feature>
<dbReference type="OrthoDB" id="2078716at2"/>
<evidence type="ECO:0000313" key="9">
    <source>
        <dbReference type="EMBL" id="OPH58954.1"/>
    </source>
</evidence>
<protein>
    <submittedName>
        <fullName evidence="9">Uncharacterized protein</fullName>
    </submittedName>
</protein>
<evidence type="ECO:0000256" key="8">
    <source>
        <dbReference type="SAM" id="Phobius"/>
    </source>
</evidence>
<dbReference type="PANTHER" id="PTHR34975:SF2">
    <property type="entry name" value="SPORE GERMINATION PROTEIN A2"/>
    <property type="match status" value="1"/>
</dbReference>
<dbReference type="GO" id="GO:0016020">
    <property type="term" value="C:membrane"/>
    <property type="evidence" value="ECO:0007669"/>
    <property type="project" value="UniProtKB-SubCell"/>
</dbReference>
<reference evidence="10" key="1">
    <citation type="submission" date="2016-07" db="EMBL/GenBank/DDBJ databases">
        <authorList>
            <person name="Florea S."/>
            <person name="Webb J.S."/>
            <person name="Jaromczyk J."/>
            <person name="Schardl C.L."/>
        </authorList>
    </citation>
    <scope>NUCLEOTIDE SEQUENCE [LARGE SCALE GENOMIC DNA]</scope>
    <source>
        <strain evidence="10">CY1</strain>
    </source>
</reference>
<evidence type="ECO:0000256" key="4">
    <source>
        <dbReference type="ARBA" id="ARBA00022544"/>
    </source>
</evidence>
<keyword evidence="4" id="KW-0309">Germination</keyword>
<keyword evidence="6 8" id="KW-1133">Transmembrane helix</keyword>
<feature type="transmembrane region" description="Helical" evidence="8">
    <location>
        <begin position="79"/>
        <end position="107"/>
    </location>
</feature>
<dbReference type="EMBL" id="MBTG01000008">
    <property type="protein sequence ID" value="OPH58954.1"/>
    <property type="molecule type" value="Genomic_DNA"/>
</dbReference>
<dbReference type="Proteomes" id="UP000190626">
    <property type="component" value="Unassembled WGS sequence"/>
</dbReference>
<keyword evidence="10" id="KW-1185">Reference proteome</keyword>
<evidence type="ECO:0000256" key="1">
    <source>
        <dbReference type="ARBA" id="ARBA00004141"/>
    </source>
</evidence>
<name>A0A1V4HMP5_9BACL</name>
<evidence type="ECO:0000256" key="2">
    <source>
        <dbReference type="ARBA" id="ARBA00007998"/>
    </source>
</evidence>
<organism evidence="9 10">
    <name type="scientific">Paenibacillus ferrarius</name>
    <dbReference type="NCBI Taxonomy" id="1469647"/>
    <lineage>
        <taxon>Bacteria</taxon>
        <taxon>Bacillati</taxon>
        <taxon>Bacillota</taxon>
        <taxon>Bacilli</taxon>
        <taxon>Bacillales</taxon>
        <taxon>Paenibacillaceae</taxon>
        <taxon>Paenibacillus</taxon>
    </lineage>
</organism>
<evidence type="ECO:0000256" key="7">
    <source>
        <dbReference type="ARBA" id="ARBA00023136"/>
    </source>
</evidence>
<dbReference type="AlphaFoldDB" id="A0A1V4HMP5"/>
<feature type="transmembrane region" description="Helical" evidence="8">
    <location>
        <begin position="341"/>
        <end position="358"/>
    </location>
</feature>
<keyword evidence="7 8" id="KW-0472">Membrane</keyword>
<feature type="transmembrane region" description="Helical" evidence="8">
    <location>
        <begin position="12"/>
        <end position="32"/>
    </location>
</feature>
<comment type="similarity">
    <text evidence="2">Belongs to the amino acid-polyamine-organocation (APC) superfamily. Spore germination protein (SGP) (TC 2.A.3.9) family.</text>
</comment>
<dbReference type="PANTHER" id="PTHR34975">
    <property type="entry name" value="SPORE GERMINATION PROTEIN A2"/>
    <property type="match status" value="1"/>
</dbReference>
<feature type="transmembrane region" description="Helical" evidence="8">
    <location>
        <begin position="269"/>
        <end position="294"/>
    </location>
</feature>
<dbReference type="InterPro" id="IPR004761">
    <property type="entry name" value="Spore_GerAB"/>
</dbReference>
<feature type="transmembrane region" description="Helical" evidence="8">
    <location>
        <begin position="306"/>
        <end position="326"/>
    </location>
</feature>
<dbReference type="GO" id="GO:0009847">
    <property type="term" value="P:spore germination"/>
    <property type="evidence" value="ECO:0007669"/>
    <property type="project" value="InterPro"/>
</dbReference>
<sequence length="373" mass="41807">MNEMLSSRQIMILVLLFMVGTTILVVPSALANEAKQNAWILQIVGTSIGLLFLALYILIFKRNKGLNLFQMNERLFGRWLGKGISLLITFAIMIICAQVLFYIGSFITTQIMPDTPVEAIHVLFIITAMLGANFGIANLARTAEIFFPWIILLFVMFILLIMPEVKPEMLLPIGELEGMSLVRGTLQVVNYSYLPLFITFAAFNSTLVWKPGIGKAFVIGGLLSGIFLMILVLVSTMVLGPANSETQIYPTYVLARKINVGNFLQRIEVIVAFLWFVFVYFKLTLYFYAMMTGFGEVFQLPNQGKILCFPLGMITSVLSLVVYPNFVYKTKWDTTTWTSEAILLGLLYPLLILVMTTYKNKKASTITASGPNK</sequence>